<keyword evidence="2" id="KW-1185">Reference proteome</keyword>
<accession>B1XZ71</accession>
<evidence type="ECO:0000313" key="2">
    <source>
        <dbReference type="Proteomes" id="UP000001693"/>
    </source>
</evidence>
<dbReference type="Proteomes" id="UP000001693">
    <property type="component" value="Chromosome"/>
</dbReference>
<proteinExistence type="predicted"/>
<reference evidence="1 2" key="1">
    <citation type="submission" date="2008-03" db="EMBL/GenBank/DDBJ databases">
        <title>Complete sequence of Leptothrix cholodnii SP-6.</title>
        <authorList>
            <consortium name="US DOE Joint Genome Institute"/>
            <person name="Copeland A."/>
            <person name="Lucas S."/>
            <person name="Lapidus A."/>
            <person name="Glavina del Rio T."/>
            <person name="Dalin E."/>
            <person name="Tice H."/>
            <person name="Bruce D."/>
            <person name="Goodwin L."/>
            <person name="Pitluck S."/>
            <person name="Chertkov O."/>
            <person name="Brettin T."/>
            <person name="Detter J.C."/>
            <person name="Han C."/>
            <person name="Kuske C.R."/>
            <person name="Schmutz J."/>
            <person name="Larimer F."/>
            <person name="Land M."/>
            <person name="Hauser L."/>
            <person name="Kyrpides N."/>
            <person name="Lykidis A."/>
            <person name="Emerson D."/>
            <person name="Richardson P."/>
        </authorList>
    </citation>
    <scope>NUCLEOTIDE SEQUENCE [LARGE SCALE GENOMIC DNA]</scope>
    <source>
        <strain evidence="2">ATCC 51168 / LMG 8142 / SP-6</strain>
    </source>
</reference>
<dbReference type="EMBL" id="CP001013">
    <property type="protein sequence ID" value="ACB35241.1"/>
    <property type="molecule type" value="Genomic_DNA"/>
</dbReference>
<dbReference type="HOGENOM" id="CLU_2423333_0_0_4"/>
<name>B1XZ71_LEPCP</name>
<protein>
    <submittedName>
        <fullName evidence="1">Uncharacterized protein</fullName>
    </submittedName>
</protein>
<evidence type="ECO:0000313" key="1">
    <source>
        <dbReference type="EMBL" id="ACB35241.1"/>
    </source>
</evidence>
<dbReference type="RefSeq" id="WP_012347995.1">
    <property type="nucleotide sequence ID" value="NC_010524.1"/>
</dbReference>
<gene>
    <name evidence="1" type="ordered locus">Lcho_2979</name>
</gene>
<dbReference type="AlphaFoldDB" id="B1XZ71"/>
<sequence length="91" mass="9657">MRLHPDVSLALLTQAAALLKARHPGCKATFSRGGDKYLARFNWPGQVVVTDHNTGVVVATSKPGQPTTLEDHLCAVVRGDPSMAGKAHENA</sequence>
<dbReference type="STRING" id="395495.Lcho_2979"/>
<organism evidence="1 2">
    <name type="scientific">Leptothrix cholodnii (strain ATCC 51168 / LMG 8142 / SP-6)</name>
    <name type="common">Leptothrix discophora (strain SP-6)</name>
    <dbReference type="NCBI Taxonomy" id="395495"/>
    <lineage>
        <taxon>Bacteria</taxon>
        <taxon>Pseudomonadati</taxon>
        <taxon>Pseudomonadota</taxon>
        <taxon>Betaproteobacteria</taxon>
        <taxon>Burkholderiales</taxon>
        <taxon>Sphaerotilaceae</taxon>
        <taxon>Leptothrix</taxon>
    </lineage>
</organism>
<dbReference type="KEGG" id="lch:Lcho_2979"/>